<feature type="domain" description="Inner membrane protein YgaP-like transmembrane" evidence="1">
    <location>
        <begin position="6"/>
        <end position="60"/>
    </location>
</feature>
<proteinExistence type="predicted"/>
<evidence type="ECO:0000313" key="2">
    <source>
        <dbReference type="EMBL" id="MDW9252540.1"/>
    </source>
</evidence>
<dbReference type="RefSeq" id="WP_009894607.1">
    <property type="nucleotide sequence ID" value="NZ_CM125683.1"/>
</dbReference>
<dbReference type="Proteomes" id="UP001272137">
    <property type="component" value="Unassembled WGS sequence"/>
</dbReference>
<comment type="caution">
    <text evidence="2">The sequence shown here is derived from an EMBL/GenBank/DDBJ whole genome shotgun (WGS) entry which is preliminary data.</text>
</comment>
<organism evidence="2 3">
    <name type="scientific">Burkholderia thailandensis</name>
    <dbReference type="NCBI Taxonomy" id="57975"/>
    <lineage>
        <taxon>Bacteria</taxon>
        <taxon>Pseudomonadati</taxon>
        <taxon>Pseudomonadota</taxon>
        <taxon>Betaproteobacteria</taxon>
        <taxon>Burkholderiales</taxon>
        <taxon>Burkholderiaceae</taxon>
        <taxon>Burkholderia</taxon>
        <taxon>pseudomallei group</taxon>
    </lineage>
</organism>
<dbReference type="Gene3D" id="6.10.140.1340">
    <property type="match status" value="1"/>
</dbReference>
<dbReference type="EMBL" id="QXCT01000001">
    <property type="protein sequence ID" value="MDW9252540.1"/>
    <property type="molecule type" value="Genomic_DNA"/>
</dbReference>
<protein>
    <recommendedName>
        <fullName evidence="1">Inner membrane protein YgaP-like transmembrane domain-containing protein</fullName>
    </recommendedName>
</protein>
<sequence>MTSWQITRIIAGMLILVSLAIGAPSSPLYVSSWWLWLTVFVGANLMQSGFTQWCPMEIFMRKLGLKGGA</sequence>
<dbReference type="InterPro" id="IPR021309">
    <property type="entry name" value="YgaP-like_TM"/>
</dbReference>
<dbReference type="AlphaFoldDB" id="A0AAW9CPI0"/>
<dbReference type="KEGG" id="btha:DR62_4981"/>
<evidence type="ECO:0000259" key="1">
    <source>
        <dbReference type="Pfam" id="PF11127"/>
    </source>
</evidence>
<reference evidence="2" key="1">
    <citation type="submission" date="2018-08" db="EMBL/GenBank/DDBJ databases">
        <title>Identification of Burkholderia cepacia strains that express a Burkholderia pseudomallei-like capsular polysaccharide.</title>
        <authorList>
            <person name="Burtnick M.N."/>
            <person name="Vongsouvath M."/>
            <person name="Newton P."/>
            <person name="Wuthiekanun V."/>
            <person name="Limmathurotsakul D."/>
            <person name="Brett P.J."/>
            <person name="Chantratita N."/>
            <person name="Dance D.A."/>
        </authorList>
    </citation>
    <scope>NUCLEOTIDE SEQUENCE</scope>
    <source>
        <strain evidence="2">SBXCC001</strain>
    </source>
</reference>
<dbReference type="GeneID" id="45117565"/>
<gene>
    <name evidence="2" type="ORF">C7S16_5702</name>
</gene>
<evidence type="ECO:0000313" key="3">
    <source>
        <dbReference type="Proteomes" id="UP001272137"/>
    </source>
</evidence>
<dbReference type="Pfam" id="PF11127">
    <property type="entry name" value="YgaP-like_TM"/>
    <property type="match status" value="1"/>
</dbReference>
<accession>A0AAW9CPI0</accession>
<name>A0AAW9CPI0_BURTH</name>